<keyword evidence="1" id="KW-0285">Flavoprotein</keyword>
<sequence>MESYYDVIIIGAGPAGLTTALYASRGNLKVLILEKGAPGGKLVSQSKIENWPGDEIIDGATLALRMYKHPLKFGAKHRFCDVDYLETNSEFEHTVYCKDGKTFNGKSVVIASGMVERKPLDIKNYLEFEGKGVSYCVVCDGPFYAGKPAIVIGGGNSAVEESSFLASIASKVYVLVRDSQFNAEPMLIEDLKKNKNVEILFNTKVLELQGDQELKSAIIDSNGEKKTLEISSLFPYIGFLPATNFLHKNHKEILDKINFINVDRYGQSKIPGIYAVGDVVTKDIRQIVTAASDGAIVGKILTNRIK</sequence>
<dbReference type="InterPro" id="IPR050097">
    <property type="entry name" value="Ferredoxin-NADP_redctase_2"/>
</dbReference>
<keyword evidence="4" id="KW-1015">Disulfide bond</keyword>
<dbReference type="SUPFAM" id="SSF51905">
    <property type="entry name" value="FAD/NAD(P)-binding domain"/>
    <property type="match status" value="1"/>
</dbReference>
<keyword evidence="8" id="KW-1185">Reference proteome</keyword>
<evidence type="ECO:0000256" key="1">
    <source>
        <dbReference type="ARBA" id="ARBA00022630"/>
    </source>
</evidence>
<organism evidence="7 8">
    <name type="scientific">Mesomycoplasma dispar</name>
    <dbReference type="NCBI Taxonomy" id="86660"/>
    <lineage>
        <taxon>Bacteria</taxon>
        <taxon>Bacillati</taxon>
        <taxon>Mycoplasmatota</taxon>
        <taxon>Mycoplasmoidales</taxon>
        <taxon>Metamycoplasmataceae</taxon>
        <taxon>Mesomycoplasma</taxon>
    </lineage>
</organism>
<evidence type="ECO:0000259" key="6">
    <source>
        <dbReference type="Pfam" id="PF07992"/>
    </source>
</evidence>
<dbReference type="PRINTS" id="PR00368">
    <property type="entry name" value="FADPNR"/>
</dbReference>
<dbReference type="PRINTS" id="PR00469">
    <property type="entry name" value="PNDRDTASEII"/>
</dbReference>
<proteinExistence type="predicted"/>
<gene>
    <name evidence="7" type="ORF">CSW10_03545</name>
</gene>
<evidence type="ECO:0000256" key="5">
    <source>
        <dbReference type="ARBA" id="ARBA00023284"/>
    </source>
</evidence>
<keyword evidence="2" id="KW-0274">FAD</keyword>
<dbReference type="RefSeq" id="WP_099452164.1">
    <property type="nucleotide sequence ID" value="NZ_CP024161.1"/>
</dbReference>
<name>A0ABM6PS04_9BACT</name>
<dbReference type="InterPro" id="IPR008255">
    <property type="entry name" value="Pyr_nucl-diS_OxRdtase_2_AS"/>
</dbReference>
<dbReference type="PANTHER" id="PTHR48105">
    <property type="entry name" value="THIOREDOXIN REDUCTASE 1-RELATED-RELATED"/>
    <property type="match status" value="1"/>
</dbReference>
<evidence type="ECO:0000256" key="3">
    <source>
        <dbReference type="ARBA" id="ARBA00023002"/>
    </source>
</evidence>
<dbReference type="PROSITE" id="PS00573">
    <property type="entry name" value="PYRIDINE_REDOX_2"/>
    <property type="match status" value="1"/>
</dbReference>
<evidence type="ECO:0000256" key="4">
    <source>
        <dbReference type="ARBA" id="ARBA00023157"/>
    </source>
</evidence>
<dbReference type="Pfam" id="PF07992">
    <property type="entry name" value="Pyr_redox_2"/>
    <property type="match status" value="1"/>
</dbReference>
<evidence type="ECO:0000256" key="2">
    <source>
        <dbReference type="ARBA" id="ARBA00022827"/>
    </source>
</evidence>
<dbReference type="Gene3D" id="3.50.50.60">
    <property type="entry name" value="FAD/NAD(P)-binding domain"/>
    <property type="match status" value="2"/>
</dbReference>
<evidence type="ECO:0000313" key="7">
    <source>
        <dbReference type="EMBL" id="ATP59968.1"/>
    </source>
</evidence>
<feature type="domain" description="FAD/NAD(P)-binding" evidence="6">
    <location>
        <begin position="5"/>
        <end position="294"/>
    </location>
</feature>
<dbReference type="Proteomes" id="UP000224629">
    <property type="component" value="Chromosome"/>
</dbReference>
<accession>A0ABM6PS04</accession>
<keyword evidence="5" id="KW-0676">Redox-active center</keyword>
<reference evidence="7" key="1">
    <citation type="submission" date="2017-10" db="EMBL/GenBank/DDBJ databases">
        <title>Genome-wide analysis of the first isolated strain mycoplasma dispar GS01.</title>
        <authorList>
            <person name="Hao H."/>
            <person name="Chen S."/>
            <person name="Zhao P."/>
            <person name="Chu Y."/>
            <person name="Liu Y."/>
        </authorList>
    </citation>
    <scope>NUCLEOTIDE SEQUENCE [LARGE SCALE GENOMIC DNA]</scope>
    <source>
        <strain evidence="7">GS01</strain>
    </source>
</reference>
<dbReference type="InterPro" id="IPR023753">
    <property type="entry name" value="FAD/NAD-binding_dom"/>
</dbReference>
<dbReference type="InterPro" id="IPR036188">
    <property type="entry name" value="FAD/NAD-bd_sf"/>
</dbReference>
<keyword evidence="3" id="KW-0560">Oxidoreductase</keyword>
<evidence type="ECO:0000313" key="8">
    <source>
        <dbReference type="Proteomes" id="UP000224629"/>
    </source>
</evidence>
<dbReference type="EMBL" id="CP024161">
    <property type="protein sequence ID" value="ATP59968.1"/>
    <property type="molecule type" value="Genomic_DNA"/>
</dbReference>
<protein>
    <submittedName>
        <fullName evidence="7">Thioredoxin reductase</fullName>
    </submittedName>
</protein>